<keyword evidence="1" id="KW-0677">Repeat</keyword>
<dbReference type="STRING" id="396588.Tgr7_3051"/>
<feature type="domain" description="ABC transporter" evidence="4">
    <location>
        <begin position="8"/>
        <end position="198"/>
    </location>
</feature>
<sequence length="198" mass="20941">MSNPEEGAPLLTVRDLVAGYEAPVCRPVTFELHPGECLGLAGPNGAGKSTLLKAMTAGARRFAGTIWRKPGVAMTFLAQQPERAAECPLTGHDLLRICEARSLPVPGSLQSLLGRRLDTLSGGQHQLLQVWACLGGNASLVLLDEPTNHLDPEALGSLTEILKSRHNGRGLVVVSHDERFLGAVCDRVLEVMPAGVGA</sequence>
<dbReference type="eggNOG" id="COG0488">
    <property type="taxonomic scope" value="Bacteria"/>
</dbReference>
<keyword evidence="2" id="KW-0547">Nucleotide-binding</keyword>
<keyword evidence="3" id="KW-0067">ATP-binding</keyword>
<evidence type="ECO:0000313" key="5">
    <source>
        <dbReference type="EMBL" id="ACL74120.1"/>
    </source>
</evidence>
<dbReference type="SMART" id="SM00382">
    <property type="entry name" value="AAA"/>
    <property type="match status" value="1"/>
</dbReference>
<dbReference type="Pfam" id="PF00005">
    <property type="entry name" value="ABC_tran"/>
    <property type="match status" value="1"/>
</dbReference>
<dbReference type="Gene3D" id="3.40.50.300">
    <property type="entry name" value="P-loop containing nucleotide triphosphate hydrolases"/>
    <property type="match status" value="2"/>
</dbReference>
<dbReference type="Proteomes" id="UP000002383">
    <property type="component" value="Chromosome"/>
</dbReference>
<dbReference type="RefSeq" id="WP_012639582.1">
    <property type="nucleotide sequence ID" value="NC_011901.1"/>
</dbReference>
<dbReference type="OrthoDB" id="9780942at2"/>
<evidence type="ECO:0000256" key="2">
    <source>
        <dbReference type="ARBA" id="ARBA00022741"/>
    </source>
</evidence>
<evidence type="ECO:0000313" key="6">
    <source>
        <dbReference type="Proteomes" id="UP000002383"/>
    </source>
</evidence>
<dbReference type="InterPro" id="IPR027417">
    <property type="entry name" value="P-loop_NTPase"/>
</dbReference>
<gene>
    <name evidence="5" type="ordered locus">Tgr7_3051</name>
</gene>
<organism evidence="5 6">
    <name type="scientific">Thioalkalivibrio sulfidiphilus (strain HL-EbGR7)</name>
    <dbReference type="NCBI Taxonomy" id="396588"/>
    <lineage>
        <taxon>Bacteria</taxon>
        <taxon>Pseudomonadati</taxon>
        <taxon>Pseudomonadota</taxon>
        <taxon>Gammaproteobacteria</taxon>
        <taxon>Chromatiales</taxon>
        <taxon>Ectothiorhodospiraceae</taxon>
        <taxon>Thioalkalivibrio</taxon>
    </lineage>
</organism>
<evidence type="ECO:0000256" key="1">
    <source>
        <dbReference type="ARBA" id="ARBA00022737"/>
    </source>
</evidence>
<reference evidence="5 6" key="1">
    <citation type="journal article" date="2011" name="Stand. Genomic Sci.">
        <title>Complete genome sequence of 'Thioalkalivibrio sulfidophilus' HL-EbGr7.</title>
        <authorList>
            <person name="Muyzer G."/>
            <person name="Sorokin D.Y."/>
            <person name="Mavromatis K."/>
            <person name="Lapidus A."/>
            <person name="Clum A."/>
            <person name="Ivanova N."/>
            <person name="Pati A."/>
            <person name="d'Haeseleer P."/>
            <person name="Woyke T."/>
            <person name="Kyrpides N.C."/>
        </authorList>
    </citation>
    <scope>NUCLEOTIDE SEQUENCE [LARGE SCALE GENOMIC DNA]</scope>
    <source>
        <strain evidence="5 6">HL-EbGR7</strain>
    </source>
</reference>
<dbReference type="PROSITE" id="PS50893">
    <property type="entry name" value="ABC_TRANSPORTER_2"/>
    <property type="match status" value="1"/>
</dbReference>
<dbReference type="GO" id="GO:0016887">
    <property type="term" value="F:ATP hydrolysis activity"/>
    <property type="evidence" value="ECO:0007669"/>
    <property type="project" value="InterPro"/>
</dbReference>
<dbReference type="PANTHER" id="PTHR19211:SF14">
    <property type="entry name" value="ATP-BINDING CASSETTE SUB-FAMILY F MEMBER 1"/>
    <property type="match status" value="1"/>
</dbReference>
<evidence type="ECO:0000256" key="3">
    <source>
        <dbReference type="ARBA" id="ARBA00022840"/>
    </source>
</evidence>
<accession>B8GPX3</accession>
<dbReference type="AlphaFoldDB" id="B8GPX3"/>
<keyword evidence="6" id="KW-1185">Reference proteome</keyword>
<name>B8GPX3_THISH</name>
<protein>
    <submittedName>
        <fullName evidence="5">ABC transporter related</fullName>
    </submittedName>
</protein>
<dbReference type="GO" id="GO:0005524">
    <property type="term" value="F:ATP binding"/>
    <property type="evidence" value="ECO:0007669"/>
    <property type="project" value="UniProtKB-KW"/>
</dbReference>
<dbReference type="SUPFAM" id="SSF52540">
    <property type="entry name" value="P-loop containing nucleoside triphosphate hydrolases"/>
    <property type="match status" value="1"/>
</dbReference>
<dbReference type="HOGENOM" id="CLU_000604_1_22_6"/>
<dbReference type="KEGG" id="tgr:Tgr7_3051"/>
<dbReference type="InterPro" id="IPR003439">
    <property type="entry name" value="ABC_transporter-like_ATP-bd"/>
</dbReference>
<evidence type="ECO:0000259" key="4">
    <source>
        <dbReference type="PROSITE" id="PS50893"/>
    </source>
</evidence>
<dbReference type="InterPro" id="IPR050611">
    <property type="entry name" value="ABCF"/>
</dbReference>
<proteinExistence type="predicted"/>
<dbReference type="PANTHER" id="PTHR19211">
    <property type="entry name" value="ATP-BINDING TRANSPORT PROTEIN-RELATED"/>
    <property type="match status" value="1"/>
</dbReference>
<dbReference type="EMBL" id="CP001339">
    <property type="protein sequence ID" value="ACL74120.1"/>
    <property type="molecule type" value="Genomic_DNA"/>
</dbReference>
<dbReference type="InterPro" id="IPR003593">
    <property type="entry name" value="AAA+_ATPase"/>
</dbReference>